<dbReference type="GO" id="GO:0008168">
    <property type="term" value="F:methyltransferase activity"/>
    <property type="evidence" value="ECO:0007669"/>
    <property type="project" value="UniProtKB-KW"/>
</dbReference>
<dbReference type="GO" id="GO:0032259">
    <property type="term" value="P:methylation"/>
    <property type="evidence" value="ECO:0007669"/>
    <property type="project" value="UniProtKB-KW"/>
</dbReference>
<evidence type="ECO:0000313" key="2">
    <source>
        <dbReference type="Proteomes" id="UP000297635"/>
    </source>
</evidence>
<dbReference type="Gene3D" id="3.40.50.300">
    <property type="entry name" value="P-loop containing nucleotide triphosphate hydrolases"/>
    <property type="match status" value="1"/>
</dbReference>
<feature type="non-terminal residue" evidence="1">
    <location>
        <position position="188"/>
    </location>
</feature>
<dbReference type="EMBL" id="SJSA01000004">
    <property type="protein sequence ID" value="TGG34967.1"/>
    <property type="molecule type" value="Genomic_DNA"/>
</dbReference>
<organism evidence="1 2">
    <name type="scientific">Duncaniella freteri</name>
    <dbReference type="NCBI Taxonomy" id="2530391"/>
    <lineage>
        <taxon>Bacteria</taxon>
        <taxon>Pseudomonadati</taxon>
        <taxon>Bacteroidota</taxon>
        <taxon>Bacteroidia</taxon>
        <taxon>Bacteroidales</taxon>
        <taxon>Muribaculaceae</taxon>
        <taxon>Duncaniella</taxon>
    </lineage>
</organism>
<dbReference type="InterPro" id="IPR027417">
    <property type="entry name" value="P-loop_NTPase"/>
</dbReference>
<sequence>MEYQEFLKSKIKISEEFGFTVKIEEINPKLKPHNKLMVKWLVEGGKRACFASFGLHKTVTQLEAVRLTLSKVGKGSGLIVCPLSVRQEFVEDSKNILGWERPPKFIRRAEEMDGDGIYLTNYESIRDGKLDPELFVVASLDEASVLRGLGGSKTFREFMRLFTGDGGPMQVRRQAERIKFRYVATATH</sequence>
<evidence type="ECO:0000313" key="1">
    <source>
        <dbReference type="EMBL" id="TGG34967.1"/>
    </source>
</evidence>
<comment type="caution">
    <text evidence="1">The sequence shown here is derived from an EMBL/GenBank/DDBJ whole genome shotgun (WGS) entry which is preliminary data.</text>
</comment>
<reference evidence="1 2" key="1">
    <citation type="submission" date="2019-02" db="EMBL/GenBank/DDBJ databases">
        <title>Isolation and identification of novel species under the genus Muribaculum.</title>
        <authorList>
            <person name="Miyake S."/>
            <person name="Ding Y."/>
            <person name="Low A."/>
            <person name="Soh M."/>
            <person name="Seedorf H."/>
        </authorList>
    </citation>
    <scope>NUCLEOTIDE SEQUENCE [LARGE SCALE GENOMIC DNA]</scope>
    <source>
        <strain evidence="1 2">TLL-A3</strain>
        <plasmid evidence="1">pTAA-3-2</plasmid>
    </source>
</reference>
<dbReference type="Proteomes" id="UP000297635">
    <property type="component" value="Unassembled WGS sequence"/>
</dbReference>
<accession>A0A4Z0UZ85</accession>
<keyword evidence="2" id="KW-1185">Reference proteome</keyword>
<keyword evidence="1" id="KW-0489">Methyltransferase</keyword>
<protein>
    <submittedName>
        <fullName evidence="1">DNA methylase N-4</fullName>
    </submittedName>
</protein>
<geneLocation type="plasmid" evidence="1">
    <name>pTAA-3-2</name>
</geneLocation>
<dbReference type="AlphaFoldDB" id="A0A4Z0UZ85"/>
<proteinExistence type="predicted"/>
<dbReference type="SUPFAM" id="SSF52540">
    <property type="entry name" value="P-loop containing nucleoside triphosphate hydrolases"/>
    <property type="match status" value="1"/>
</dbReference>
<gene>
    <name evidence="1" type="ORF">EZ315_16050</name>
</gene>
<keyword evidence="1" id="KW-0614">Plasmid</keyword>
<keyword evidence="1" id="KW-0808">Transferase</keyword>
<name>A0A4Z0UZ85_9BACT</name>